<gene>
    <name evidence="1" type="ORF">BK049_01575</name>
</gene>
<dbReference type="SUPFAM" id="SSF56784">
    <property type="entry name" value="HAD-like"/>
    <property type="match status" value="1"/>
</dbReference>
<proteinExistence type="predicted"/>
<name>A0AAC9NB66_9BACI</name>
<dbReference type="Proteomes" id="UP000177709">
    <property type="component" value="Chromosome"/>
</dbReference>
<organism evidence="1 2">
    <name type="scientific">Bacillus xiamenensis</name>
    <dbReference type="NCBI Taxonomy" id="1178537"/>
    <lineage>
        <taxon>Bacteria</taxon>
        <taxon>Bacillati</taxon>
        <taxon>Bacillota</taxon>
        <taxon>Bacilli</taxon>
        <taxon>Bacillales</taxon>
        <taxon>Bacillaceae</taxon>
        <taxon>Bacillus</taxon>
    </lineage>
</organism>
<reference evidence="1 2" key="1">
    <citation type="submission" date="2016-10" db="EMBL/GenBank/DDBJ databases">
        <title>Whole genome sequence of hyper active fibrinolysis bacterium Bacillus pumilus strain VV3 isolated from fermented rice.</title>
        <authorList>
            <person name="Mariadas V.A."/>
            <person name="Vijayaraghavan P."/>
            <person name="Dhandapani V."/>
        </authorList>
    </citation>
    <scope>NUCLEOTIDE SEQUENCE [LARGE SCALE GENOMIC DNA]</scope>
    <source>
        <strain evidence="1 2">VV3</strain>
    </source>
</reference>
<dbReference type="Gene3D" id="3.30.1240.10">
    <property type="match status" value="1"/>
</dbReference>
<accession>A0AAC9NB66</accession>
<dbReference type="InterPro" id="IPR036412">
    <property type="entry name" value="HAD-like_sf"/>
</dbReference>
<dbReference type="Gene3D" id="3.40.50.1000">
    <property type="entry name" value="HAD superfamily/HAD-like"/>
    <property type="match status" value="1"/>
</dbReference>
<dbReference type="InterPro" id="IPR023214">
    <property type="entry name" value="HAD_sf"/>
</dbReference>
<dbReference type="RefSeq" id="WP_071167693.1">
    <property type="nucleotide sequence ID" value="NZ_CP017786.1"/>
</dbReference>
<protein>
    <submittedName>
        <fullName evidence="1">Uncharacterized protein</fullName>
    </submittedName>
</protein>
<dbReference type="KEGG" id="bxi:BK049_01575"/>
<evidence type="ECO:0000313" key="1">
    <source>
        <dbReference type="EMBL" id="AOZ87490.1"/>
    </source>
</evidence>
<dbReference type="Pfam" id="PF08282">
    <property type="entry name" value="Hydrolase_3"/>
    <property type="match status" value="1"/>
</dbReference>
<sequence length="121" mass="14073">MALEDLVYKGHEVIFASARPIRNLLPVLHERFHQYPMIGGNGSIIASKGEIVSTVIFEEKTLIDYLQNIKKSSCYLFERLCKCKWCKELKLPLGHPLKEEDYIFISRTNEKLDHLTHIIML</sequence>
<dbReference type="EMBL" id="CP017786">
    <property type="protein sequence ID" value="AOZ87490.1"/>
    <property type="molecule type" value="Genomic_DNA"/>
</dbReference>
<evidence type="ECO:0000313" key="2">
    <source>
        <dbReference type="Proteomes" id="UP000177709"/>
    </source>
</evidence>
<dbReference type="AlphaFoldDB" id="A0AAC9NB66"/>